<dbReference type="RefSeq" id="WP_230580670.1">
    <property type="nucleotide sequence ID" value="NZ_JAKMUV010000001.1"/>
</dbReference>
<gene>
    <name evidence="1" type="ORF">L8U58_01585</name>
</gene>
<dbReference type="Gene3D" id="3.30.2310.20">
    <property type="entry name" value="RelE-like"/>
    <property type="match status" value="1"/>
</dbReference>
<sequence length="104" mass="12381">MTALSFLDSIVGMEFRRTSLERFHLYGTPPRYVPPDLRKIVRRKLIMIARSTELNDLRIPPSNRLEQLKGNLEGYYSIRVNAQWRIIFRWNQKGAVDVDFIDYH</sequence>
<name>A0A9X3M641_9CORY</name>
<dbReference type="AlphaFoldDB" id="A0A9X3M641"/>
<comment type="caution">
    <text evidence="1">The sequence shown here is derived from an EMBL/GenBank/DDBJ whole genome shotgun (WGS) entry which is preliminary data.</text>
</comment>
<protein>
    <submittedName>
        <fullName evidence="1">Type II toxin-antitoxin system RelE/ParE family toxin</fullName>
    </submittedName>
</protein>
<reference evidence="1" key="1">
    <citation type="submission" date="2022-02" db="EMBL/GenBank/DDBJ databases">
        <title>Corynebacterium sp. from urogenital microbiome.</title>
        <authorList>
            <person name="Cappelli E.A."/>
            <person name="Ribeiro T.G."/>
            <person name="Peixe L."/>
        </authorList>
    </citation>
    <scope>NUCLEOTIDE SEQUENCE</scope>
    <source>
        <strain evidence="1">C9Ua_112</strain>
    </source>
</reference>
<dbReference type="InterPro" id="IPR007711">
    <property type="entry name" value="HigB-1"/>
</dbReference>
<evidence type="ECO:0000313" key="2">
    <source>
        <dbReference type="Proteomes" id="UP001146505"/>
    </source>
</evidence>
<dbReference type="InterPro" id="IPR035093">
    <property type="entry name" value="RelE/ParE_toxin_dom_sf"/>
</dbReference>
<dbReference type="Proteomes" id="UP001146505">
    <property type="component" value="Unassembled WGS sequence"/>
</dbReference>
<dbReference type="PANTHER" id="PTHR40266:SF2">
    <property type="entry name" value="TOXIN HIGB-1"/>
    <property type="match status" value="1"/>
</dbReference>
<organism evidence="1 2">
    <name type="scientific">Corynebacterium macclintockiae</name>
    <dbReference type="NCBI Taxonomy" id="2913501"/>
    <lineage>
        <taxon>Bacteria</taxon>
        <taxon>Bacillati</taxon>
        <taxon>Actinomycetota</taxon>
        <taxon>Actinomycetes</taxon>
        <taxon>Mycobacteriales</taxon>
        <taxon>Corynebacteriaceae</taxon>
        <taxon>Corynebacterium</taxon>
    </lineage>
</organism>
<dbReference type="EMBL" id="JAKMUV010000001">
    <property type="protein sequence ID" value="MCZ9304238.1"/>
    <property type="molecule type" value="Genomic_DNA"/>
</dbReference>
<proteinExistence type="predicted"/>
<dbReference type="GeneID" id="301812217"/>
<dbReference type="SUPFAM" id="SSF143011">
    <property type="entry name" value="RelE-like"/>
    <property type="match status" value="1"/>
</dbReference>
<accession>A0A9X3M641</accession>
<evidence type="ECO:0000313" key="1">
    <source>
        <dbReference type="EMBL" id="MCZ9304238.1"/>
    </source>
</evidence>
<keyword evidence="2" id="KW-1185">Reference proteome</keyword>
<dbReference type="Pfam" id="PF05015">
    <property type="entry name" value="HigB-like_toxin"/>
    <property type="match status" value="1"/>
</dbReference>
<dbReference type="PANTHER" id="PTHR40266">
    <property type="entry name" value="TOXIN HIGB-1"/>
    <property type="match status" value="1"/>
</dbReference>